<dbReference type="GO" id="GO:0005829">
    <property type="term" value="C:cytosol"/>
    <property type="evidence" value="ECO:0007669"/>
    <property type="project" value="TreeGrafter"/>
</dbReference>
<dbReference type="Pfam" id="PF01075">
    <property type="entry name" value="Glyco_transf_9"/>
    <property type="match status" value="1"/>
</dbReference>
<dbReference type="Gene3D" id="3.40.50.2000">
    <property type="entry name" value="Glycogen Phosphorylase B"/>
    <property type="match status" value="2"/>
</dbReference>
<reference evidence="3 4" key="1">
    <citation type="submission" date="2019-01" db="EMBL/GenBank/DDBJ databases">
        <title>Insights into ecological role of a new deltaproteobacterial order Candidatus Sinidesulfobacterales (Sva0485) by metagenomics and metatranscriptomics.</title>
        <authorList>
            <person name="Tan S."/>
            <person name="Liu J."/>
            <person name="Fang Y."/>
            <person name="Hedlund B.P."/>
            <person name="Lian Z.H."/>
            <person name="Huang L.Y."/>
            <person name="Li J.T."/>
            <person name="Huang L.N."/>
            <person name="Li W.J."/>
            <person name="Jiang H.C."/>
            <person name="Dong H.L."/>
            <person name="Shu W.S."/>
        </authorList>
    </citation>
    <scope>NUCLEOTIDE SEQUENCE [LARGE SCALE GENOMIC DNA]</scope>
    <source>
        <strain evidence="3">AP3</strain>
    </source>
</reference>
<evidence type="ECO:0000313" key="3">
    <source>
        <dbReference type="EMBL" id="RZD14474.1"/>
    </source>
</evidence>
<protein>
    <submittedName>
        <fullName evidence="3">Glycosyltransferase family 9 protein</fullName>
    </submittedName>
</protein>
<dbReference type="SUPFAM" id="SSF53756">
    <property type="entry name" value="UDP-Glycosyltransferase/glycogen phosphorylase"/>
    <property type="match status" value="1"/>
</dbReference>
<dbReference type="PANTHER" id="PTHR30160">
    <property type="entry name" value="TETRAACYLDISACCHARIDE 4'-KINASE-RELATED"/>
    <property type="match status" value="1"/>
</dbReference>
<proteinExistence type="predicted"/>
<name>A0A519BB84_9DELT</name>
<organism evidence="3 4">
    <name type="scientific">Candidatus Acidulodesulfobacterium ferriphilum</name>
    <dbReference type="NCBI Taxonomy" id="2597223"/>
    <lineage>
        <taxon>Bacteria</taxon>
        <taxon>Deltaproteobacteria</taxon>
        <taxon>Candidatus Acidulodesulfobacterales</taxon>
        <taxon>Candidatus Acidulodesulfobacterium</taxon>
    </lineage>
</organism>
<dbReference type="GO" id="GO:0009244">
    <property type="term" value="P:lipopolysaccharide core region biosynthetic process"/>
    <property type="evidence" value="ECO:0007669"/>
    <property type="project" value="TreeGrafter"/>
</dbReference>
<evidence type="ECO:0000313" key="4">
    <source>
        <dbReference type="Proteomes" id="UP000320813"/>
    </source>
</evidence>
<dbReference type="CDD" id="cd03789">
    <property type="entry name" value="GT9_LPS_heptosyltransferase"/>
    <property type="match status" value="1"/>
</dbReference>
<dbReference type="InterPro" id="IPR002201">
    <property type="entry name" value="Glyco_trans_9"/>
</dbReference>
<evidence type="ECO:0000256" key="1">
    <source>
        <dbReference type="ARBA" id="ARBA00022676"/>
    </source>
</evidence>
<dbReference type="Proteomes" id="UP000320813">
    <property type="component" value="Unassembled WGS sequence"/>
</dbReference>
<evidence type="ECO:0000256" key="2">
    <source>
        <dbReference type="ARBA" id="ARBA00022679"/>
    </source>
</evidence>
<comment type="caution">
    <text evidence="3">The sequence shown here is derived from an EMBL/GenBank/DDBJ whole genome shotgun (WGS) entry which is preliminary data.</text>
</comment>
<dbReference type="InterPro" id="IPR051199">
    <property type="entry name" value="LPS_LOS_Heptosyltrfase"/>
</dbReference>
<keyword evidence="1" id="KW-0328">Glycosyltransferase</keyword>
<sequence>MNNKKYNNNRNFLIFGHNYIGDTLMLTPAIRALKSKFPESKIIVVVSKSASPVLKRNPDVWKVVEMEKVKGMRGIFGVSNLFLKLRNIELEELGKEKFYACINFLTSFKFAVIGFLLSKKQIGQNKALNNFFFHDKIEFGESLHNIDKSLKFIEPFYIKQKYQDRNCAYEVYEEDIKNARNILKNSFTGYDENDKVVLFSPGSTRKSKEANPETLSLFADYLNGKGYRIIITGSQRDRELSQKILNKIANKHLSADITGLTDIYMLGGLIKLSCLVVSVDNGTMHLASAIKTNLIALFGSTDPAVCGPVSGNSYIIDKKAECYHCFYKDCPKKSFNKNYFPDCMGFIVLDDLIEGAKRLLK</sequence>
<dbReference type="AlphaFoldDB" id="A0A519BB84"/>
<dbReference type="EMBL" id="SGBD01000002">
    <property type="protein sequence ID" value="RZD14474.1"/>
    <property type="molecule type" value="Genomic_DNA"/>
</dbReference>
<keyword evidence="2 3" id="KW-0808">Transferase</keyword>
<dbReference type="GO" id="GO:0008713">
    <property type="term" value="F:ADP-heptose-lipopolysaccharide heptosyltransferase activity"/>
    <property type="evidence" value="ECO:0007669"/>
    <property type="project" value="TreeGrafter"/>
</dbReference>
<accession>A0A519BB84</accession>
<gene>
    <name evidence="3" type="ORF">EVJ47_04715</name>
</gene>